<dbReference type="Gene3D" id="3.30.1780.10">
    <property type="entry name" value="ornithine cyclodeaminase, domain 1"/>
    <property type="match status" value="1"/>
</dbReference>
<dbReference type="InterPro" id="IPR036291">
    <property type="entry name" value="NAD(P)-bd_dom_sf"/>
</dbReference>
<reference evidence="2" key="1">
    <citation type="submission" date="2016-06" db="EMBL/GenBank/DDBJ databases">
        <authorList>
            <person name="Varghese N."/>
        </authorList>
    </citation>
    <scope>NUCLEOTIDE SEQUENCE [LARGE SCALE GENOMIC DNA]</scope>
    <source>
        <strain evidence="2">DSM 45555</strain>
    </source>
</reference>
<evidence type="ECO:0000313" key="1">
    <source>
        <dbReference type="EMBL" id="SCF44997.1"/>
    </source>
</evidence>
<dbReference type="EMBL" id="FMCV01000032">
    <property type="protein sequence ID" value="SCF44997.1"/>
    <property type="molecule type" value="Genomic_DNA"/>
</dbReference>
<dbReference type="Gene3D" id="3.40.50.720">
    <property type="entry name" value="NAD(P)-binding Rossmann-like Domain"/>
    <property type="match status" value="1"/>
</dbReference>
<dbReference type="PANTHER" id="PTHR13812">
    <property type="entry name" value="KETIMINE REDUCTASE MU-CRYSTALLIN"/>
    <property type="match status" value="1"/>
</dbReference>
<dbReference type="PANTHER" id="PTHR13812:SF19">
    <property type="entry name" value="KETIMINE REDUCTASE MU-CRYSTALLIN"/>
    <property type="match status" value="1"/>
</dbReference>
<dbReference type="InterPro" id="IPR023401">
    <property type="entry name" value="ODC_N"/>
</dbReference>
<dbReference type="InterPro" id="IPR023866">
    <property type="entry name" value="SbnB"/>
</dbReference>
<dbReference type="AlphaFoldDB" id="A0A1C5AIF7"/>
<dbReference type="PIRSF" id="PIRSF001439">
    <property type="entry name" value="CryM"/>
    <property type="match status" value="1"/>
</dbReference>
<evidence type="ECO:0000313" key="2">
    <source>
        <dbReference type="Proteomes" id="UP000198551"/>
    </source>
</evidence>
<dbReference type="Proteomes" id="UP000198551">
    <property type="component" value="Unassembled WGS sequence"/>
</dbReference>
<gene>
    <name evidence="1" type="ORF">GA0070215_13212</name>
</gene>
<dbReference type="Pfam" id="PF02423">
    <property type="entry name" value="OCD_Mu_crystall"/>
    <property type="match status" value="1"/>
</dbReference>
<dbReference type="GO" id="GO:0005737">
    <property type="term" value="C:cytoplasm"/>
    <property type="evidence" value="ECO:0007669"/>
    <property type="project" value="TreeGrafter"/>
</dbReference>
<name>A0A1C5AIF7_9ACTN</name>
<sequence length="346" mass="36922">MFDFHVMRGPDIRALIAESRPGVVDTVRRTYLAHHAGETINPNSYFLRFPDHPSARIIALPAALTAAPAVAGIKWIGSFPVNVRRNVPRASALLILNDMETGYPYACLEAAQISAARTAASAVLAAERLHGSRQAEKIAVVGAGVISRNVLEFLHDLGWRIGEVAVHDLDPPSADRAAGFASSLDFPGRVAGSLAAAVQGAGVVVLATTAAVPYLHDENTFEPGQTVLNLSLRDIGPEIILAANNILDDVDHCLTAGTSPHLAEQKFGHRHFIDGTIGDLLLGDLPLDERKPRIFSPFGLGVLDLAVGREVLNAGRTSGRVLAVPNFFAETARWDHDTVHTTSQGD</sequence>
<keyword evidence="2" id="KW-1185">Reference proteome</keyword>
<dbReference type="NCBIfam" id="TIGR03944">
    <property type="entry name" value="dehyd_SbnB_fam"/>
    <property type="match status" value="1"/>
</dbReference>
<dbReference type="GO" id="GO:0019290">
    <property type="term" value="P:siderophore biosynthetic process"/>
    <property type="evidence" value="ECO:0007669"/>
    <property type="project" value="InterPro"/>
</dbReference>
<dbReference type="SUPFAM" id="SSF51735">
    <property type="entry name" value="NAD(P)-binding Rossmann-fold domains"/>
    <property type="match status" value="1"/>
</dbReference>
<dbReference type="GO" id="GO:0016639">
    <property type="term" value="F:oxidoreductase activity, acting on the CH-NH2 group of donors, NAD or NADP as acceptor"/>
    <property type="evidence" value="ECO:0007669"/>
    <property type="project" value="InterPro"/>
</dbReference>
<accession>A0A1C5AIF7</accession>
<protein>
    <submittedName>
        <fullName evidence="1">Ornithine cyclodeaminase</fullName>
    </submittedName>
</protein>
<proteinExistence type="predicted"/>
<dbReference type="InterPro" id="IPR003462">
    <property type="entry name" value="ODC_Mu_crystall"/>
</dbReference>
<dbReference type="RefSeq" id="WP_091051064.1">
    <property type="nucleotide sequence ID" value="NZ_FMCV01000032.1"/>
</dbReference>
<organism evidence="1 2">
    <name type="scientific">Micromonospora marina</name>
    <dbReference type="NCBI Taxonomy" id="307120"/>
    <lineage>
        <taxon>Bacteria</taxon>
        <taxon>Bacillati</taxon>
        <taxon>Actinomycetota</taxon>
        <taxon>Actinomycetes</taxon>
        <taxon>Micromonosporales</taxon>
        <taxon>Micromonosporaceae</taxon>
        <taxon>Micromonospora</taxon>
    </lineage>
</organism>